<dbReference type="GO" id="GO:0016616">
    <property type="term" value="F:oxidoreductase activity, acting on the CH-OH group of donors, NAD or NADP as acceptor"/>
    <property type="evidence" value="ECO:0007669"/>
    <property type="project" value="InterPro"/>
</dbReference>
<evidence type="ECO:0000259" key="6">
    <source>
        <dbReference type="Pfam" id="PF02737"/>
    </source>
</evidence>
<keyword evidence="2" id="KW-0413">Isomerase</keyword>
<evidence type="ECO:0000259" key="5">
    <source>
        <dbReference type="Pfam" id="PF00725"/>
    </source>
</evidence>
<comment type="caution">
    <text evidence="7">The sequence shown here is derived from an EMBL/GenBank/DDBJ whole genome shotgun (WGS) entry which is preliminary data.</text>
</comment>
<dbReference type="InterPro" id="IPR006108">
    <property type="entry name" value="3HC_DH_C"/>
</dbReference>
<feature type="domain" description="3-hydroxyacyl-CoA dehydrogenase C-terminal" evidence="5">
    <location>
        <begin position="352"/>
        <end position="422"/>
    </location>
</feature>
<dbReference type="GO" id="GO:0070403">
    <property type="term" value="F:NAD+ binding"/>
    <property type="evidence" value="ECO:0007669"/>
    <property type="project" value="InterPro"/>
</dbReference>
<dbReference type="SUPFAM" id="SSF51735">
    <property type="entry name" value="NAD(P)-binding Rossmann-fold domains"/>
    <property type="match status" value="1"/>
</dbReference>
<evidence type="ECO:0000256" key="2">
    <source>
        <dbReference type="ARBA" id="ARBA00023235"/>
    </source>
</evidence>
<dbReference type="InterPro" id="IPR006176">
    <property type="entry name" value="3-OHacyl-CoA_DH_NAD-bd"/>
</dbReference>
<dbReference type="Pfam" id="PF02737">
    <property type="entry name" value="3HCDH_N"/>
    <property type="match status" value="1"/>
</dbReference>
<evidence type="ECO:0000256" key="3">
    <source>
        <dbReference type="ARBA" id="ARBA00023239"/>
    </source>
</evidence>
<dbReference type="OrthoDB" id="9771883at2"/>
<name>A0A4S3M788_9RHOB</name>
<dbReference type="Pfam" id="PF00725">
    <property type="entry name" value="3HCDH"/>
    <property type="match status" value="2"/>
</dbReference>
<evidence type="ECO:0000313" key="8">
    <source>
        <dbReference type="Proteomes" id="UP000306113"/>
    </source>
</evidence>
<dbReference type="Proteomes" id="UP000306113">
    <property type="component" value="Unassembled WGS sequence"/>
</dbReference>
<feature type="domain" description="3-hydroxyacyl-CoA dehydrogenase C-terminal" evidence="5">
    <location>
        <begin position="224"/>
        <end position="316"/>
    </location>
</feature>
<dbReference type="PANTHER" id="PTHR23309:SF51">
    <property type="entry name" value="3-HYDROXYACYL-COA DEHYDROGENASE-RELATED"/>
    <property type="match status" value="1"/>
</dbReference>
<evidence type="ECO:0000256" key="4">
    <source>
        <dbReference type="ARBA" id="ARBA00023268"/>
    </source>
</evidence>
<sequence>MSTEDRLFQLTAIDGAASYLTQAAQIAGQVPDTPHRDPSTIRVVGVLGAGAMGRGIAMAFAQTGHQVILVAPSEQALDTARTHLQSLTDRSAAKGKLTADQAAAQMARFSFSDAISAFAKADLVVEAVPEILSLKQQVMAEIERTVAPDTLITSNTSTLDVDAIAGAMADPSRFVATHFFMPAQVNPLLELIPAQTTSDATLTTVLALAQTIRKRAVIAANGDGFIGNRLFDRFHQEAMYLLEEGAWPQDVDDALERWGMAIGPFRALDLVGNDIPWGVRKQRAERPNPPHQPRIGDALCEAGLHGQKTGRGWYLYDAATPKGRNYEDIQALISRTSQDLGLTRRAIPAAEIVGRVITALMVEALALIPEHRARRGSDIDVVYTTGYGFPAALAGPIRLAQELGVDNVLDLARHYGALSGRADTAWQIPASLKEATHAPV</sequence>
<dbReference type="InterPro" id="IPR008927">
    <property type="entry name" value="6-PGluconate_DH-like_C_sf"/>
</dbReference>
<accession>A0A4S3M788</accession>
<proteinExistence type="predicted"/>
<dbReference type="GO" id="GO:0016853">
    <property type="term" value="F:isomerase activity"/>
    <property type="evidence" value="ECO:0007669"/>
    <property type="project" value="UniProtKB-KW"/>
</dbReference>
<dbReference type="EMBL" id="SSMD01000006">
    <property type="protein sequence ID" value="THD72930.1"/>
    <property type="molecule type" value="Genomic_DNA"/>
</dbReference>
<keyword evidence="1" id="KW-0560">Oxidoreductase</keyword>
<evidence type="ECO:0000256" key="1">
    <source>
        <dbReference type="ARBA" id="ARBA00023002"/>
    </source>
</evidence>
<keyword evidence="4" id="KW-0511">Multifunctional enzyme</keyword>
<dbReference type="PANTHER" id="PTHR23309">
    <property type="entry name" value="3-HYDROXYACYL-COA DEHYROGENASE"/>
    <property type="match status" value="1"/>
</dbReference>
<reference evidence="7 8" key="1">
    <citation type="submission" date="2019-04" db="EMBL/GenBank/DDBJ databases">
        <title>Draft genome sequence of Youngimonas vesicularis.</title>
        <authorList>
            <person name="Hameed A."/>
        </authorList>
    </citation>
    <scope>NUCLEOTIDE SEQUENCE [LARGE SCALE GENOMIC DNA]</scope>
    <source>
        <strain evidence="7 8">CC-AMW-E</strain>
    </source>
</reference>
<dbReference type="AlphaFoldDB" id="A0A4S3M788"/>
<dbReference type="GO" id="GO:0016829">
    <property type="term" value="F:lyase activity"/>
    <property type="evidence" value="ECO:0007669"/>
    <property type="project" value="UniProtKB-KW"/>
</dbReference>
<dbReference type="Gene3D" id="3.40.50.720">
    <property type="entry name" value="NAD(P)-binding Rossmann-like Domain"/>
    <property type="match status" value="1"/>
</dbReference>
<feature type="domain" description="3-hydroxyacyl-CoA dehydrogenase NAD binding" evidence="6">
    <location>
        <begin position="44"/>
        <end position="219"/>
    </location>
</feature>
<keyword evidence="3" id="KW-0456">Lyase</keyword>
<dbReference type="InterPro" id="IPR036291">
    <property type="entry name" value="NAD(P)-bd_dom_sf"/>
</dbReference>
<dbReference type="FunFam" id="3.40.50.720:FF:000009">
    <property type="entry name" value="Fatty oxidation complex, alpha subunit"/>
    <property type="match status" value="1"/>
</dbReference>
<keyword evidence="8" id="KW-1185">Reference proteome</keyword>
<dbReference type="Gene3D" id="1.10.1040.50">
    <property type="match status" value="1"/>
</dbReference>
<gene>
    <name evidence="7" type="ORF">E7681_13475</name>
</gene>
<protein>
    <submittedName>
        <fullName evidence="7">3-hydroxyacyl-CoA dehydrogenase</fullName>
    </submittedName>
</protein>
<dbReference type="SUPFAM" id="SSF48179">
    <property type="entry name" value="6-phosphogluconate dehydrogenase C-terminal domain-like"/>
    <property type="match status" value="2"/>
</dbReference>
<evidence type="ECO:0000313" key="7">
    <source>
        <dbReference type="EMBL" id="THD72930.1"/>
    </source>
</evidence>
<dbReference type="RefSeq" id="WP_136339827.1">
    <property type="nucleotide sequence ID" value="NZ_SSMD01000006.1"/>
</dbReference>
<dbReference type="GO" id="GO:0006631">
    <property type="term" value="P:fatty acid metabolic process"/>
    <property type="evidence" value="ECO:0007669"/>
    <property type="project" value="InterPro"/>
</dbReference>
<organism evidence="7 8">
    <name type="scientific">Thalassobius vesicularis</name>
    <dbReference type="NCBI Taxonomy" id="1294297"/>
    <lineage>
        <taxon>Bacteria</taxon>
        <taxon>Pseudomonadati</taxon>
        <taxon>Pseudomonadota</taxon>
        <taxon>Alphaproteobacteria</taxon>
        <taxon>Rhodobacterales</taxon>
        <taxon>Roseobacteraceae</taxon>
        <taxon>Thalassovita</taxon>
    </lineage>
</organism>